<dbReference type="Pfam" id="PF13656">
    <property type="entry name" value="RNA_pol_L_2"/>
    <property type="match status" value="1"/>
</dbReference>
<dbReference type="Proteomes" id="UP000192578">
    <property type="component" value="Unassembled WGS sequence"/>
</dbReference>
<evidence type="ECO:0000256" key="3">
    <source>
        <dbReference type="ARBA" id="ARBA00023163"/>
    </source>
</evidence>
<proteinExistence type="inferred from homology"/>
<organism evidence="9 10">
    <name type="scientific">Hypsibius exemplaris</name>
    <name type="common">Freshwater tardigrade</name>
    <dbReference type="NCBI Taxonomy" id="2072580"/>
    <lineage>
        <taxon>Eukaryota</taxon>
        <taxon>Metazoa</taxon>
        <taxon>Ecdysozoa</taxon>
        <taxon>Tardigrada</taxon>
        <taxon>Eutardigrada</taxon>
        <taxon>Parachela</taxon>
        <taxon>Hypsibioidea</taxon>
        <taxon>Hypsibiidae</taxon>
        <taxon>Hypsibius</taxon>
    </lineage>
</organism>
<dbReference type="Gene3D" id="3.30.1360.10">
    <property type="entry name" value="RNA polymerase, RBP11-like subunit"/>
    <property type="match status" value="1"/>
</dbReference>
<evidence type="ECO:0000256" key="1">
    <source>
        <dbReference type="ARBA" id="ARBA00004123"/>
    </source>
</evidence>
<gene>
    <name evidence="9" type="ORF">BV898_05634</name>
</gene>
<feature type="region of interest" description="Disordered" evidence="7">
    <location>
        <begin position="1"/>
        <end position="27"/>
    </location>
</feature>
<evidence type="ECO:0000256" key="5">
    <source>
        <dbReference type="ARBA" id="ARBA00025751"/>
    </source>
</evidence>
<evidence type="ECO:0000256" key="2">
    <source>
        <dbReference type="ARBA" id="ARBA00022478"/>
    </source>
</evidence>
<reference evidence="10" key="1">
    <citation type="submission" date="2017-01" db="EMBL/GenBank/DDBJ databases">
        <title>Comparative genomics of anhydrobiosis in the tardigrade Hypsibius dujardini.</title>
        <authorList>
            <person name="Yoshida Y."/>
            <person name="Koutsovoulos G."/>
            <person name="Laetsch D."/>
            <person name="Stevens L."/>
            <person name="Kumar S."/>
            <person name="Horikawa D."/>
            <person name="Ishino K."/>
            <person name="Komine S."/>
            <person name="Tomita M."/>
            <person name="Blaxter M."/>
            <person name="Arakawa K."/>
        </authorList>
    </citation>
    <scope>NUCLEOTIDE SEQUENCE [LARGE SCALE GENOMIC DNA]</scope>
    <source>
        <strain evidence="10">Z151</strain>
    </source>
</reference>
<dbReference type="AlphaFoldDB" id="A0A1W0WYS4"/>
<dbReference type="EMBL" id="MTYJ01000031">
    <property type="protein sequence ID" value="OQV20348.1"/>
    <property type="molecule type" value="Genomic_DNA"/>
</dbReference>
<sequence length="163" mass="18552">MEFAADGKELKSEEEMPFSGGGTSLDPQQNKRLIEIRSTFHPSYIPSLFIAEEKGPTEVTFHLKNEDHTICNPLREVLNRHPAVLHVGYTIPHPSERLVAFVLRVKDGFTCQEVMRDGFKVLMDIFGNLGEKFSEAVTKYKLDNGMQLDDEDMAPLELDSQRR</sequence>
<comment type="similarity">
    <text evidence="5">Belongs to the archaeal Rpo11/eukaryotic RPB11/RPC19 RNA polymerase subunit family.</text>
</comment>
<dbReference type="PANTHER" id="PTHR13946">
    <property type="entry name" value="DNA-DIRECTED RNA POLYMERASE I,II,III"/>
    <property type="match status" value="1"/>
</dbReference>
<accession>A0A1W0WYS4</accession>
<comment type="caution">
    <text evidence="9">The sequence shown here is derived from an EMBL/GenBank/DDBJ whole genome shotgun (WGS) entry which is preliminary data.</text>
</comment>
<dbReference type="PROSITE" id="PS01154">
    <property type="entry name" value="RNA_POL_L_13KD"/>
    <property type="match status" value="1"/>
</dbReference>
<dbReference type="InterPro" id="IPR022905">
    <property type="entry name" value="Rpo11-like"/>
</dbReference>
<evidence type="ECO:0000313" key="9">
    <source>
        <dbReference type="EMBL" id="OQV20348.1"/>
    </source>
</evidence>
<keyword evidence="4" id="KW-0539">Nucleus</keyword>
<protein>
    <recommendedName>
        <fullName evidence="6">DNA-directed RNA polymerase I subunit D</fullName>
    </recommendedName>
</protein>
<dbReference type="SUPFAM" id="SSF55257">
    <property type="entry name" value="RBP11-like subunits of RNA polymerase"/>
    <property type="match status" value="1"/>
</dbReference>
<evidence type="ECO:0000256" key="6">
    <source>
        <dbReference type="ARBA" id="ARBA00031757"/>
    </source>
</evidence>
<dbReference type="OrthoDB" id="510325at2759"/>
<keyword evidence="3" id="KW-0804">Transcription</keyword>
<dbReference type="PANTHER" id="PTHR13946:SF28">
    <property type="entry name" value="DNA-DIRECTED RNA POLYMERASES I AND III SUBUNIT RPAC2"/>
    <property type="match status" value="1"/>
</dbReference>
<dbReference type="GO" id="GO:0046983">
    <property type="term" value="F:protein dimerization activity"/>
    <property type="evidence" value="ECO:0007669"/>
    <property type="project" value="InterPro"/>
</dbReference>
<dbReference type="GO" id="GO:0005634">
    <property type="term" value="C:nucleus"/>
    <property type="evidence" value="ECO:0007669"/>
    <property type="project" value="UniProtKB-SubCell"/>
</dbReference>
<dbReference type="InterPro" id="IPR008193">
    <property type="entry name" value="RNA_pol_Rpb11_13-16kDa_CS"/>
</dbReference>
<name>A0A1W0WYS4_HYPEX</name>
<dbReference type="GO" id="GO:0006351">
    <property type="term" value="P:DNA-templated transcription"/>
    <property type="evidence" value="ECO:0007669"/>
    <property type="project" value="InterPro"/>
</dbReference>
<dbReference type="GO" id="GO:0003899">
    <property type="term" value="F:DNA-directed RNA polymerase activity"/>
    <property type="evidence" value="ECO:0007669"/>
    <property type="project" value="InterPro"/>
</dbReference>
<keyword evidence="10" id="KW-1185">Reference proteome</keyword>
<evidence type="ECO:0000256" key="7">
    <source>
        <dbReference type="SAM" id="MobiDB-lite"/>
    </source>
</evidence>
<evidence type="ECO:0000256" key="4">
    <source>
        <dbReference type="ARBA" id="ARBA00023242"/>
    </source>
</evidence>
<comment type="subcellular location">
    <subcellularLocation>
        <location evidence="1">Nucleus</location>
    </subcellularLocation>
</comment>
<dbReference type="InterPro" id="IPR009025">
    <property type="entry name" value="RBP11-like_dimer"/>
</dbReference>
<evidence type="ECO:0000259" key="8">
    <source>
        <dbReference type="Pfam" id="PF13656"/>
    </source>
</evidence>
<dbReference type="GO" id="GO:0003677">
    <property type="term" value="F:DNA binding"/>
    <property type="evidence" value="ECO:0007669"/>
    <property type="project" value="InterPro"/>
</dbReference>
<dbReference type="GO" id="GO:0000428">
    <property type="term" value="C:DNA-directed RNA polymerase complex"/>
    <property type="evidence" value="ECO:0007669"/>
    <property type="project" value="UniProtKB-KW"/>
</dbReference>
<keyword evidence="2" id="KW-0240">DNA-directed RNA polymerase</keyword>
<dbReference type="InterPro" id="IPR033898">
    <property type="entry name" value="RNAP_AC19"/>
</dbReference>
<dbReference type="HAMAP" id="MF_00261">
    <property type="entry name" value="RNApol_arch_Rpo11"/>
    <property type="match status" value="1"/>
</dbReference>
<dbReference type="CDD" id="cd07029">
    <property type="entry name" value="RNAP_I_III_AC19"/>
    <property type="match status" value="1"/>
</dbReference>
<evidence type="ECO:0000313" key="10">
    <source>
        <dbReference type="Proteomes" id="UP000192578"/>
    </source>
</evidence>
<feature type="compositionally biased region" description="Basic and acidic residues" evidence="7">
    <location>
        <begin position="1"/>
        <end position="14"/>
    </location>
</feature>
<dbReference type="InterPro" id="IPR036603">
    <property type="entry name" value="RBP11-like"/>
</dbReference>
<feature type="domain" description="DNA-directed RNA polymerase RBP11-like dimerisation" evidence="8">
    <location>
        <begin position="58"/>
        <end position="131"/>
    </location>
</feature>